<dbReference type="FunFam" id="3.30.160.60:FF:000965">
    <property type="entry name" value="Neurotrophin receptor-interacting factor homolog"/>
    <property type="match status" value="1"/>
</dbReference>
<dbReference type="PROSITE" id="PS00028">
    <property type="entry name" value="ZINC_FINGER_C2H2_1"/>
    <property type="match status" value="5"/>
</dbReference>
<feature type="region of interest" description="Disordered" evidence="18">
    <location>
        <begin position="438"/>
        <end position="462"/>
    </location>
</feature>
<evidence type="ECO:0000256" key="4">
    <source>
        <dbReference type="ARBA" id="ARBA00022490"/>
    </source>
</evidence>
<dbReference type="GO" id="GO:0005737">
    <property type="term" value="C:cytoplasm"/>
    <property type="evidence" value="ECO:0007669"/>
    <property type="project" value="UniProtKB-SubCell"/>
</dbReference>
<dbReference type="FunFam" id="3.30.160.60:FF:001712">
    <property type="entry name" value="Neurotrophin receptor-interacting factor homolog"/>
    <property type="match status" value="1"/>
</dbReference>
<dbReference type="PANTHER" id="PTHR24381:SF400">
    <property type="entry name" value="ZINC FINGER PROTEIN 487-RELATED"/>
    <property type="match status" value="1"/>
</dbReference>
<dbReference type="Proteomes" id="UP000515203">
    <property type="component" value="Unplaced"/>
</dbReference>
<evidence type="ECO:0000256" key="2">
    <source>
        <dbReference type="ARBA" id="ARBA00004496"/>
    </source>
</evidence>
<evidence type="ECO:0000256" key="10">
    <source>
        <dbReference type="ARBA" id="ARBA00023015"/>
    </source>
</evidence>
<dbReference type="AlphaFoldDB" id="A0A6P6DUX8"/>
<dbReference type="PROSITE" id="PS50157">
    <property type="entry name" value="ZINC_FINGER_C2H2_2"/>
    <property type="match status" value="5"/>
</dbReference>
<dbReference type="FunFam" id="1.10.4020.10:FF:000001">
    <property type="entry name" value="zinc finger protein 263 isoform X1"/>
    <property type="match status" value="1"/>
</dbReference>
<dbReference type="SUPFAM" id="SSF109640">
    <property type="entry name" value="KRAB domain (Kruppel-associated box)"/>
    <property type="match status" value="2"/>
</dbReference>
<dbReference type="InterPro" id="IPR036236">
    <property type="entry name" value="Znf_C2H2_sf"/>
</dbReference>
<evidence type="ECO:0000256" key="8">
    <source>
        <dbReference type="ARBA" id="ARBA00022771"/>
    </source>
</evidence>
<organism evidence="22 23">
    <name type="scientific">Octodon degus</name>
    <name type="common">Degu</name>
    <name type="synonym">Sciurus degus</name>
    <dbReference type="NCBI Taxonomy" id="10160"/>
    <lineage>
        <taxon>Eukaryota</taxon>
        <taxon>Metazoa</taxon>
        <taxon>Chordata</taxon>
        <taxon>Craniata</taxon>
        <taxon>Vertebrata</taxon>
        <taxon>Euteleostomi</taxon>
        <taxon>Mammalia</taxon>
        <taxon>Eutheria</taxon>
        <taxon>Euarchontoglires</taxon>
        <taxon>Glires</taxon>
        <taxon>Rodentia</taxon>
        <taxon>Hystricomorpha</taxon>
        <taxon>Octodontidae</taxon>
        <taxon>Octodon</taxon>
    </lineage>
</organism>
<feature type="domain" description="C2H2-type" evidence="19">
    <location>
        <begin position="716"/>
        <end position="743"/>
    </location>
</feature>
<dbReference type="GeneID" id="105741185"/>
<keyword evidence="7" id="KW-0677">Repeat</keyword>
<name>A0A6P6DUX8_OCTDE</name>
<evidence type="ECO:0000256" key="7">
    <source>
        <dbReference type="ARBA" id="ARBA00022737"/>
    </source>
</evidence>
<dbReference type="FunFam" id="3.30.160.60:FF:002343">
    <property type="entry name" value="Zinc finger protein 33A"/>
    <property type="match status" value="1"/>
</dbReference>
<feature type="compositionally biased region" description="Basic and acidic residues" evidence="18">
    <location>
        <begin position="438"/>
        <end position="447"/>
    </location>
</feature>
<keyword evidence="13 17" id="KW-0539">Nucleus</keyword>
<dbReference type="GO" id="GO:0005634">
    <property type="term" value="C:nucleus"/>
    <property type="evidence" value="ECO:0007669"/>
    <property type="project" value="UniProtKB-SubCell"/>
</dbReference>
<keyword evidence="23" id="KW-0675">Receptor</keyword>
<dbReference type="RefSeq" id="XP_023563776.1">
    <property type="nucleotide sequence ID" value="XM_023708008.1"/>
</dbReference>
<reference evidence="23" key="1">
    <citation type="submission" date="2025-08" db="UniProtKB">
        <authorList>
            <consortium name="RefSeq"/>
        </authorList>
    </citation>
    <scope>IDENTIFICATION</scope>
</reference>
<feature type="region of interest" description="Disordered" evidence="18">
    <location>
        <begin position="495"/>
        <end position="532"/>
    </location>
</feature>
<dbReference type="InterPro" id="IPR003309">
    <property type="entry name" value="SCAN_dom"/>
</dbReference>
<sequence length="754" mass="84315">MAAYGGAQGPLGVVVRLRADALRRGCLAPLCGTRGIPLSARVAEDRDSMAVRLPKPWFSELVDFEDITLAFTPEEWGLLDLKQKSLYREVMLENYKNLVSVEHQLSKPDVVSQLEEAEDFWPVEREILQHTIPECPGTQSPLGSQLSPLSPENSLINIKVVEVLTLNQEVAGPRNAQIQALYAEDKGLSTDTMREPGQQLGKHPAAPEVARQRFRQFHYEEATGASEAVKQLRELCHQWLRPEVHSKEQILELLVLEQFLGALPGKYKAWVKARHPQDCQAAIALVEDVTSMTKEGALPARVSACFPKATVQQQRKEKDTAVLPVAVLPEEPVTFQDVSVDFTQEEWGLLGPLQKTQYHDVMLETLGNLVSVGWETAVENKELIPDSNVPAEEPIYDPEMNELSREDKQPSALEDPVQGDITEVMHAAFQEEELAQDKAMPRKHLTENPKSQADPGLHTIRTSPQKIPLRNCLRKPLSQCKDVIQSSHVKDYQKGCESDKAKDSSGGVTQRSLVKAQQKGCEQGKAGESSGHVTLHSQVKLVQRGCELGRVRESRSHVQHSHVKAHQKPHKQIKAEESSGGKKIISPRVQQVMFIKIHSGSQICRCSACGKLFRNPRYFSVHKKIHTGEKPYVCQDCGKAFVQSSSLTQHQRVHSGERPFKCQECGRTFNDRSAVTQHLRTHTGAKPYACQDCGKAFRQSSHLTRHQRTHTGERPYVCCKCGKAFTQSSHLIGHQNTHGRKKLKKKHKQPPPVS</sequence>
<evidence type="ECO:0000256" key="6">
    <source>
        <dbReference type="ARBA" id="ARBA00022723"/>
    </source>
</evidence>
<keyword evidence="5" id="KW-0678">Repressor</keyword>
<dbReference type="FunFam" id="3.30.160.60:FF:000737">
    <property type="entry name" value="Zinc finger protein 565"/>
    <property type="match status" value="1"/>
</dbReference>
<dbReference type="InParanoid" id="A0A6P6DUX8"/>
<dbReference type="InterPro" id="IPR001909">
    <property type="entry name" value="KRAB"/>
</dbReference>
<keyword evidence="12" id="KW-0804">Transcription</keyword>
<evidence type="ECO:0000313" key="22">
    <source>
        <dbReference type="Proteomes" id="UP000515203"/>
    </source>
</evidence>
<dbReference type="Gene3D" id="3.30.160.60">
    <property type="entry name" value="Classic Zinc Finger"/>
    <property type="match status" value="5"/>
</dbReference>
<evidence type="ECO:0000256" key="16">
    <source>
        <dbReference type="PROSITE-ProRule" id="PRU00042"/>
    </source>
</evidence>
<dbReference type="SMART" id="SM00355">
    <property type="entry name" value="ZnF_C2H2"/>
    <property type="match status" value="5"/>
</dbReference>
<keyword evidence="8 16" id="KW-0863">Zinc-finger</keyword>
<feature type="domain" description="SCAN box" evidence="20">
    <location>
        <begin position="211"/>
        <end position="289"/>
    </location>
</feature>
<dbReference type="Gene3D" id="1.10.4020.10">
    <property type="entry name" value="DNA breaking-rejoining enzymes"/>
    <property type="match status" value="1"/>
</dbReference>
<evidence type="ECO:0000256" key="15">
    <source>
        <dbReference type="ARBA" id="ARBA00075499"/>
    </source>
</evidence>
<dbReference type="GO" id="GO:0008270">
    <property type="term" value="F:zinc ion binding"/>
    <property type="evidence" value="ECO:0007669"/>
    <property type="project" value="UniProtKB-KW"/>
</dbReference>
<keyword evidence="9" id="KW-0862">Zinc</keyword>
<dbReference type="GO" id="GO:0000981">
    <property type="term" value="F:DNA-binding transcription factor activity, RNA polymerase II-specific"/>
    <property type="evidence" value="ECO:0007669"/>
    <property type="project" value="TreeGrafter"/>
</dbReference>
<dbReference type="FunFam" id="3.30.160.60:FF:001498">
    <property type="entry name" value="Zinc finger protein 404"/>
    <property type="match status" value="1"/>
</dbReference>
<dbReference type="CDD" id="cd07936">
    <property type="entry name" value="SCAN"/>
    <property type="match status" value="1"/>
</dbReference>
<dbReference type="InterPro" id="IPR036051">
    <property type="entry name" value="KRAB_dom_sf"/>
</dbReference>
<dbReference type="CDD" id="cd07765">
    <property type="entry name" value="KRAB_A-box"/>
    <property type="match status" value="2"/>
</dbReference>
<feature type="domain" description="C2H2-type" evidence="19">
    <location>
        <begin position="688"/>
        <end position="715"/>
    </location>
</feature>
<dbReference type="CTD" id="10782"/>
<feature type="domain" description="C2H2-type" evidence="19">
    <location>
        <begin position="604"/>
        <end position="631"/>
    </location>
</feature>
<keyword evidence="10" id="KW-0805">Transcription regulation</keyword>
<evidence type="ECO:0000259" key="20">
    <source>
        <dbReference type="PROSITE" id="PS50804"/>
    </source>
</evidence>
<dbReference type="Pfam" id="PF00096">
    <property type="entry name" value="zf-C2H2"/>
    <property type="match status" value="4"/>
</dbReference>
<keyword evidence="11" id="KW-0238">DNA-binding</keyword>
<comment type="subcellular location">
    <subcellularLocation>
        <location evidence="2">Cytoplasm</location>
    </subcellularLocation>
    <subcellularLocation>
        <location evidence="1 17">Nucleus</location>
    </subcellularLocation>
</comment>
<comment type="similarity">
    <text evidence="3">Belongs to the krueppel C2H2-type zinc-finger protein family.</text>
</comment>
<accession>A0A6P6DUX8</accession>
<feature type="region of interest" description="Disordered" evidence="18">
    <location>
        <begin position="554"/>
        <end position="581"/>
    </location>
</feature>
<dbReference type="Pfam" id="PF02023">
    <property type="entry name" value="SCAN"/>
    <property type="match status" value="1"/>
</dbReference>
<dbReference type="FunCoup" id="A0A6P6DUX8">
    <property type="interactions" value="1156"/>
</dbReference>
<dbReference type="PROSITE" id="PS50804">
    <property type="entry name" value="SCAN_BOX"/>
    <property type="match status" value="1"/>
</dbReference>
<evidence type="ECO:0000259" key="19">
    <source>
        <dbReference type="PROSITE" id="PS50157"/>
    </source>
</evidence>
<dbReference type="SMART" id="SM00349">
    <property type="entry name" value="KRAB"/>
    <property type="match status" value="2"/>
</dbReference>
<feature type="compositionally biased region" description="Basic residues" evidence="18">
    <location>
        <begin position="557"/>
        <end position="572"/>
    </location>
</feature>
<feature type="domain" description="KRAB" evidence="21">
    <location>
        <begin position="62"/>
        <end position="133"/>
    </location>
</feature>
<evidence type="ECO:0000313" key="23">
    <source>
        <dbReference type="RefSeq" id="XP_023563776.1"/>
    </source>
</evidence>
<keyword evidence="6" id="KW-0479">Metal-binding</keyword>
<feature type="domain" description="C2H2-type" evidence="19">
    <location>
        <begin position="632"/>
        <end position="659"/>
    </location>
</feature>
<feature type="compositionally biased region" description="Basic residues" evidence="18">
    <location>
        <begin position="737"/>
        <end position="754"/>
    </location>
</feature>
<evidence type="ECO:0000256" key="3">
    <source>
        <dbReference type="ARBA" id="ARBA00006991"/>
    </source>
</evidence>
<dbReference type="OrthoDB" id="6077919at2759"/>
<evidence type="ECO:0000256" key="17">
    <source>
        <dbReference type="PROSITE-ProRule" id="PRU00187"/>
    </source>
</evidence>
<gene>
    <name evidence="23" type="primary">Znf274</name>
</gene>
<dbReference type="InterPro" id="IPR013087">
    <property type="entry name" value="Znf_C2H2_type"/>
</dbReference>
<evidence type="ECO:0000256" key="5">
    <source>
        <dbReference type="ARBA" id="ARBA00022491"/>
    </source>
</evidence>
<evidence type="ECO:0000256" key="11">
    <source>
        <dbReference type="ARBA" id="ARBA00023125"/>
    </source>
</evidence>
<evidence type="ECO:0000256" key="13">
    <source>
        <dbReference type="ARBA" id="ARBA00023242"/>
    </source>
</evidence>
<dbReference type="SUPFAM" id="SSF57667">
    <property type="entry name" value="beta-beta-alpha zinc fingers"/>
    <property type="match status" value="3"/>
</dbReference>
<dbReference type="InterPro" id="IPR038269">
    <property type="entry name" value="SCAN_sf"/>
</dbReference>
<protein>
    <recommendedName>
        <fullName evidence="14">Neurotrophin receptor-interacting factor 1</fullName>
    </recommendedName>
    <alternativeName>
        <fullName evidence="15">Zinc finger protein 110</fullName>
    </alternativeName>
</protein>
<evidence type="ECO:0000256" key="12">
    <source>
        <dbReference type="ARBA" id="ARBA00023163"/>
    </source>
</evidence>
<dbReference type="PROSITE" id="PS50805">
    <property type="entry name" value="KRAB"/>
    <property type="match status" value="2"/>
</dbReference>
<keyword evidence="22" id="KW-1185">Reference proteome</keyword>
<evidence type="ECO:0000259" key="21">
    <source>
        <dbReference type="PROSITE" id="PS50805"/>
    </source>
</evidence>
<proteinExistence type="inferred from homology"/>
<dbReference type="PANTHER" id="PTHR24381">
    <property type="entry name" value="ZINC FINGER PROTEIN"/>
    <property type="match status" value="1"/>
</dbReference>
<evidence type="ECO:0000256" key="9">
    <source>
        <dbReference type="ARBA" id="ARBA00022833"/>
    </source>
</evidence>
<dbReference type="Pfam" id="PF01352">
    <property type="entry name" value="KRAB"/>
    <property type="match status" value="2"/>
</dbReference>
<feature type="domain" description="C2H2-type" evidence="19">
    <location>
        <begin position="660"/>
        <end position="687"/>
    </location>
</feature>
<evidence type="ECO:0000256" key="14">
    <source>
        <dbReference type="ARBA" id="ARBA00072800"/>
    </source>
</evidence>
<evidence type="ECO:0000256" key="18">
    <source>
        <dbReference type="SAM" id="MobiDB-lite"/>
    </source>
</evidence>
<feature type="domain" description="KRAB" evidence="21">
    <location>
        <begin position="333"/>
        <end position="406"/>
    </location>
</feature>
<dbReference type="GO" id="GO:0000977">
    <property type="term" value="F:RNA polymerase II transcription regulatory region sequence-specific DNA binding"/>
    <property type="evidence" value="ECO:0007669"/>
    <property type="project" value="TreeGrafter"/>
</dbReference>
<dbReference type="Gene3D" id="6.10.140.140">
    <property type="match status" value="2"/>
</dbReference>
<dbReference type="SMART" id="SM00431">
    <property type="entry name" value="SCAN"/>
    <property type="match status" value="1"/>
</dbReference>
<evidence type="ECO:0000256" key="1">
    <source>
        <dbReference type="ARBA" id="ARBA00004123"/>
    </source>
</evidence>
<dbReference type="SUPFAM" id="SSF47353">
    <property type="entry name" value="Retrovirus capsid dimerization domain-like"/>
    <property type="match status" value="1"/>
</dbReference>
<keyword evidence="4" id="KW-0963">Cytoplasm</keyword>
<feature type="region of interest" description="Disordered" evidence="18">
    <location>
        <begin position="731"/>
        <end position="754"/>
    </location>
</feature>